<keyword evidence="2" id="KW-0813">Transport</keyword>
<feature type="domain" description="Cytochrome b561" evidence="11">
    <location>
        <begin position="548"/>
        <end position="743"/>
    </location>
</feature>
<sequence length="827" mass="89481">MKTLGPAVVLALAASAFGLDCNGNSALCDRKYSNVTFIGAHNSPFVGVLPTQNQLTDVTAQLDKGVRYLTAQTHDKDGAIELCHTDCDLLDVGTLQTYLAPIKTWLDGHANEVVTLLLTNGDAIDINKFADAFTAAGLDSYAYVPGADLALDDWPTLGTFVANNKRLIVFMDYNSDTSKVNYILDEFKYYFETPFDPTDSEFPQCDLDRPAGASPDGRMFIVKANSMSQGANAPETNFGYDKLSPIRVVTDLAYHSHNLDFDLFGVLIPDLAEAETTNSATSILAQSDICISKYSRDPNVVLTLLGPMMEQSLTPESQDRYRSLVSIAALSTIATPTPVAAASSAAEFDDSASVPAFLWGGPPYKQGTVSFFTVSYAQSTNSTTNTTLPSLFISPSRDVAFALNVPSDSETDLYFSLMLPKSVTWGAIGLGSSKMAGSLILVAYSSSSGKNVTLSPRIASGHSEPVYTSDIEVEALDGTGLSSDTRYIFNGRCSNCRSWNGGSIDVTSKSQSFLYATGPDGDIDSDALDAPLKMHLNYGNFKLDMVHATSSVNAAPAIPISNTTDSVATTQGLSVTGSRDIAAQAHAVIMVFCFVGLFPFGIFVLRLGNWVRWHAVNQGLALIGVVVGFGLGVHTSYFYNRSKKFNDAHQVIGILLFIFVLAQFVLGFMHHRIYKKTQQPTKLAPVHVWMGRVIIPVGVINAFLGFRFAQSPQYNWVIAGLVIFIFPVMALILFTKKFIQKRWKKTKAAPGEEQGGYDMEPWRQPEAQAGYGQNITVTAGQNNHPQHTAPIVVMGQPDMRSYPGYPGSGGGNKSGNLGPQQEVREYV</sequence>
<feature type="region of interest" description="Disordered" evidence="7">
    <location>
        <begin position="797"/>
        <end position="827"/>
    </location>
</feature>
<dbReference type="Gene3D" id="2.60.40.1210">
    <property type="entry name" value="Cellobiose dehydrogenase, cytochrome domain"/>
    <property type="match status" value="1"/>
</dbReference>
<evidence type="ECO:0000313" key="12">
    <source>
        <dbReference type="EMBL" id="KAK9782814.1"/>
    </source>
</evidence>
<comment type="subcellular location">
    <subcellularLocation>
        <location evidence="1">Membrane</location>
    </subcellularLocation>
</comment>
<dbReference type="Pfam" id="PF26146">
    <property type="entry name" value="PI-PLC_X"/>
    <property type="match status" value="2"/>
</dbReference>
<evidence type="ECO:0000313" key="13">
    <source>
        <dbReference type="Proteomes" id="UP001465668"/>
    </source>
</evidence>
<feature type="domain" description="DOMON" evidence="10">
    <location>
        <begin position="397"/>
        <end position="518"/>
    </location>
</feature>
<feature type="transmembrane region" description="Helical" evidence="8">
    <location>
        <begin position="587"/>
        <end position="607"/>
    </location>
</feature>
<dbReference type="SUPFAM" id="SSF49344">
    <property type="entry name" value="CBD9-like"/>
    <property type="match status" value="1"/>
</dbReference>
<dbReference type="Pfam" id="PF03188">
    <property type="entry name" value="Cytochrom_B561"/>
    <property type="match status" value="1"/>
</dbReference>
<dbReference type="SMART" id="SM00664">
    <property type="entry name" value="DoH"/>
    <property type="match status" value="1"/>
</dbReference>
<evidence type="ECO:0000256" key="3">
    <source>
        <dbReference type="ARBA" id="ARBA00022692"/>
    </source>
</evidence>
<accession>A0ABR2Y8K0</accession>
<organism evidence="12 13">
    <name type="scientific">Seiridium cardinale</name>
    <dbReference type="NCBI Taxonomy" id="138064"/>
    <lineage>
        <taxon>Eukaryota</taxon>
        <taxon>Fungi</taxon>
        <taxon>Dikarya</taxon>
        <taxon>Ascomycota</taxon>
        <taxon>Pezizomycotina</taxon>
        <taxon>Sordariomycetes</taxon>
        <taxon>Xylariomycetidae</taxon>
        <taxon>Amphisphaeriales</taxon>
        <taxon>Sporocadaceae</taxon>
        <taxon>Seiridium</taxon>
    </lineage>
</organism>
<proteinExistence type="predicted"/>
<dbReference type="EMBL" id="JARVKM010000002">
    <property type="protein sequence ID" value="KAK9782814.1"/>
    <property type="molecule type" value="Genomic_DNA"/>
</dbReference>
<feature type="chain" id="PRO_5045673442" description="Cytochrome b561 domain-containing protein" evidence="9">
    <location>
        <begin position="19"/>
        <end position="827"/>
    </location>
</feature>
<evidence type="ECO:0000256" key="1">
    <source>
        <dbReference type="ARBA" id="ARBA00004370"/>
    </source>
</evidence>
<feature type="transmembrane region" description="Helical" evidence="8">
    <location>
        <begin position="651"/>
        <end position="669"/>
    </location>
</feature>
<evidence type="ECO:0000259" key="11">
    <source>
        <dbReference type="PROSITE" id="PS50939"/>
    </source>
</evidence>
<dbReference type="Pfam" id="PF16010">
    <property type="entry name" value="CDH-cyt"/>
    <property type="match status" value="1"/>
</dbReference>
<dbReference type="Gene3D" id="1.20.120.1770">
    <property type="match status" value="1"/>
</dbReference>
<evidence type="ECO:0000256" key="4">
    <source>
        <dbReference type="ARBA" id="ARBA00022982"/>
    </source>
</evidence>
<evidence type="ECO:0008006" key="14">
    <source>
        <dbReference type="Google" id="ProtNLM"/>
    </source>
</evidence>
<evidence type="ECO:0000256" key="6">
    <source>
        <dbReference type="ARBA" id="ARBA00023136"/>
    </source>
</evidence>
<dbReference type="PROSITE" id="PS50836">
    <property type="entry name" value="DOMON"/>
    <property type="match status" value="1"/>
</dbReference>
<name>A0ABR2Y8K0_9PEZI</name>
<keyword evidence="9" id="KW-0732">Signal</keyword>
<dbReference type="InterPro" id="IPR005018">
    <property type="entry name" value="DOMON_domain"/>
</dbReference>
<evidence type="ECO:0000256" key="8">
    <source>
        <dbReference type="SAM" id="Phobius"/>
    </source>
</evidence>
<keyword evidence="13" id="KW-1185">Reference proteome</keyword>
<dbReference type="CDD" id="cd09630">
    <property type="entry name" value="CDH_like_cytochrome"/>
    <property type="match status" value="1"/>
</dbReference>
<evidence type="ECO:0000256" key="9">
    <source>
        <dbReference type="SAM" id="SignalP"/>
    </source>
</evidence>
<feature type="transmembrane region" description="Helical" evidence="8">
    <location>
        <begin position="714"/>
        <end position="735"/>
    </location>
</feature>
<dbReference type="PANTHER" id="PTHR47797">
    <property type="entry name" value="DEHYDROGENASE, PUTATIVE (AFU_ORTHOLOGUE AFUA_8G05805)-RELATED"/>
    <property type="match status" value="1"/>
</dbReference>
<dbReference type="InterPro" id="IPR006593">
    <property type="entry name" value="Cyt_b561/ferric_Rdtase_TM"/>
</dbReference>
<dbReference type="SMART" id="SM00665">
    <property type="entry name" value="B561"/>
    <property type="match status" value="1"/>
</dbReference>
<dbReference type="PROSITE" id="PS50939">
    <property type="entry name" value="CYTOCHROME_B561"/>
    <property type="match status" value="1"/>
</dbReference>
<evidence type="ECO:0000256" key="2">
    <source>
        <dbReference type="ARBA" id="ARBA00022448"/>
    </source>
</evidence>
<keyword evidence="5 8" id="KW-1133">Transmembrane helix</keyword>
<dbReference type="InterPro" id="IPR017946">
    <property type="entry name" value="PLC-like_Pdiesterase_TIM-brl"/>
</dbReference>
<dbReference type="InterPro" id="IPR015920">
    <property type="entry name" value="Cellobiose_DH-like_cyt"/>
</dbReference>
<dbReference type="Gene3D" id="3.20.20.190">
    <property type="entry name" value="Phosphatidylinositol (PI) phosphodiesterase"/>
    <property type="match status" value="1"/>
</dbReference>
<protein>
    <recommendedName>
        <fullName evidence="14">Cytochrome b561 domain-containing protein</fullName>
    </recommendedName>
</protein>
<keyword evidence="3 8" id="KW-0812">Transmembrane</keyword>
<feature type="signal peptide" evidence="9">
    <location>
        <begin position="1"/>
        <end position="18"/>
    </location>
</feature>
<evidence type="ECO:0000259" key="10">
    <source>
        <dbReference type="PROSITE" id="PS50836"/>
    </source>
</evidence>
<dbReference type="PANTHER" id="PTHR47797:SF1">
    <property type="entry name" value="CYTOCHROME B561 DOMAIN-CONTAINING PROTEIN-RELATED"/>
    <property type="match status" value="1"/>
</dbReference>
<keyword evidence="6 8" id="KW-0472">Membrane</keyword>
<keyword evidence="4" id="KW-0249">Electron transport</keyword>
<evidence type="ECO:0000256" key="5">
    <source>
        <dbReference type="ARBA" id="ARBA00022989"/>
    </source>
</evidence>
<comment type="caution">
    <text evidence="12">The sequence shown here is derived from an EMBL/GenBank/DDBJ whole genome shotgun (WGS) entry which is preliminary data.</text>
</comment>
<reference evidence="12 13" key="1">
    <citation type="submission" date="2024-02" db="EMBL/GenBank/DDBJ databases">
        <title>First draft genome assembly of two strains of Seiridium cardinale.</title>
        <authorList>
            <person name="Emiliani G."/>
            <person name="Scali E."/>
        </authorList>
    </citation>
    <scope>NUCLEOTIDE SEQUENCE [LARGE SCALE GENOMIC DNA]</scope>
    <source>
        <strain evidence="12 13">BM-138-000479</strain>
    </source>
</reference>
<dbReference type="SUPFAM" id="SSF51695">
    <property type="entry name" value="PLC-like phosphodiesterases"/>
    <property type="match status" value="1"/>
</dbReference>
<feature type="transmembrane region" description="Helical" evidence="8">
    <location>
        <begin position="619"/>
        <end position="639"/>
    </location>
</feature>
<evidence type="ECO:0000256" key="7">
    <source>
        <dbReference type="SAM" id="MobiDB-lite"/>
    </source>
</evidence>
<dbReference type="CDD" id="cd08760">
    <property type="entry name" value="Cyt_b561_FRRS1_like"/>
    <property type="match status" value="1"/>
</dbReference>
<feature type="transmembrane region" description="Helical" evidence="8">
    <location>
        <begin position="689"/>
        <end position="708"/>
    </location>
</feature>
<gene>
    <name evidence="12" type="ORF">SCAR479_01157</name>
</gene>
<dbReference type="Proteomes" id="UP001465668">
    <property type="component" value="Unassembled WGS sequence"/>
</dbReference>